<sequence length="256" mass="29681">MTMEVQMKQLRDQVHRREAEITTLKQHLVLLTSDFKYNLKLLEDRDFELDQTEAQLPLQRIGCAEDYTVSTNFIKLSQEQIRNVGKKKDSAMELLNSEVVKFKALADRDAEQIRSLESTLGQYKESVRTVRERLEEALQLRDQELTCHRSELEALKTKINQQSESLKVQEKGLNDAVKACERTWSQRYSECHKTVMTLVAEQESLLKEKLAKDREMEIMQNRILELQKSVDELTGVTDVSSQEFSSLTGQLEILQA</sequence>
<name>A0A176VIP6_MARPO</name>
<feature type="coiled-coil region" evidence="1">
    <location>
        <begin position="113"/>
        <end position="140"/>
    </location>
</feature>
<accession>A0A176VIP6</accession>
<keyword evidence="3" id="KW-1185">Reference proteome</keyword>
<organism evidence="2 3">
    <name type="scientific">Marchantia polymorpha subsp. ruderalis</name>
    <dbReference type="NCBI Taxonomy" id="1480154"/>
    <lineage>
        <taxon>Eukaryota</taxon>
        <taxon>Viridiplantae</taxon>
        <taxon>Streptophyta</taxon>
        <taxon>Embryophyta</taxon>
        <taxon>Marchantiophyta</taxon>
        <taxon>Marchantiopsida</taxon>
        <taxon>Marchantiidae</taxon>
        <taxon>Marchantiales</taxon>
        <taxon>Marchantiaceae</taxon>
        <taxon>Marchantia</taxon>
    </lineage>
</organism>
<dbReference type="Proteomes" id="UP000077202">
    <property type="component" value="Unassembled WGS sequence"/>
</dbReference>
<dbReference type="EMBL" id="LVLJ01003652">
    <property type="protein sequence ID" value="OAE20283.1"/>
    <property type="molecule type" value="Genomic_DNA"/>
</dbReference>
<protein>
    <submittedName>
        <fullName evidence="2">Uncharacterized protein</fullName>
    </submittedName>
</protein>
<evidence type="ECO:0000313" key="2">
    <source>
        <dbReference type="EMBL" id="OAE20283.1"/>
    </source>
</evidence>
<gene>
    <name evidence="2" type="ORF">AXG93_4010s1200</name>
</gene>
<evidence type="ECO:0000313" key="3">
    <source>
        <dbReference type="Proteomes" id="UP000077202"/>
    </source>
</evidence>
<dbReference type="AlphaFoldDB" id="A0A176VIP6"/>
<comment type="caution">
    <text evidence="2">The sequence shown here is derived from an EMBL/GenBank/DDBJ whole genome shotgun (WGS) entry which is preliminary data.</text>
</comment>
<reference evidence="2" key="1">
    <citation type="submission" date="2016-03" db="EMBL/GenBank/DDBJ databases">
        <title>Mechanisms controlling the formation of the plant cell surface in tip-growing cells are functionally conserved among land plants.</title>
        <authorList>
            <person name="Honkanen S."/>
            <person name="Jones V.A."/>
            <person name="Morieri G."/>
            <person name="Champion C."/>
            <person name="Hetherington A.J."/>
            <person name="Kelly S."/>
            <person name="Saint-Marcoux D."/>
            <person name="Proust H."/>
            <person name="Prescott H."/>
            <person name="Dolan L."/>
        </authorList>
    </citation>
    <scope>NUCLEOTIDE SEQUENCE [LARGE SCALE GENOMIC DNA]</scope>
    <source>
        <tissue evidence="2">Whole gametophyte</tissue>
    </source>
</reference>
<keyword evidence="1" id="KW-0175">Coiled coil</keyword>
<proteinExistence type="predicted"/>
<evidence type="ECO:0000256" key="1">
    <source>
        <dbReference type="SAM" id="Coils"/>
    </source>
</evidence>